<keyword evidence="9 10" id="KW-0411">Iron-sulfur</keyword>
<evidence type="ECO:0000256" key="2">
    <source>
        <dbReference type="ARBA" id="ARBA00009777"/>
    </source>
</evidence>
<evidence type="ECO:0000313" key="12">
    <source>
        <dbReference type="EMBL" id="SDH97266.1"/>
    </source>
</evidence>
<keyword evidence="12" id="KW-0456">Lyase</keyword>
<dbReference type="Gene3D" id="3.20.20.70">
    <property type="entry name" value="Aldolase class I"/>
    <property type="match status" value="1"/>
</dbReference>
<dbReference type="GO" id="GO:0016829">
    <property type="term" value="F:lyase activity"/>
    <property type="evidence" value="ECO:0007669"/>
    <property type="project" value="UniProtKB-KW"/>
</dbReference>
<organism evidence="12 13">
    <name type="scientific">Proteiniclasticum ruminis</name>
    <dbReference type="NCBI Taxonomy" id="398199"/>
    <lineage>
        <taxon>Bacteria</taxon>
        <taxon>Bacillati</taxon>
        <taxon>Bacillota</taxon>
        <taxon>Clostridia</taxon>
        <taxon>Eubacteriales</taxon>
        <taxon>Clostridiaceae</taxon>
        <taxon>Proteiniclasticum</taxon>
    </lineage>
</organism>
<dbReference type="EC" id="1.97.1.4" evidence="10"/>
<keyword evidence="5 10" id="KW-0949">S-adenosyl-L-methionine</keyword>
<comment type="cofactor">
    <cofactor evidence="10">
        <name>[4Fe-4S] cluster</name>
        <dbReference type="ChEBI" id="CHEBI:49883"/>
    </cofactor>
    <text evidence="10">Binds 1 [4Fe-4S] cluster. The cluster is coordinated with 3 cysteines and an exchangeable S-adenosyl-L-methionine.</text>
</comment>
<gene>
    <name evidence="12" type="ORF">SAMN05421804_101349</name>
</gene>
<evidence type="ECO:0000256" key="3">
    <source>
        <dbReference type="ARBA" id="ARBA00021356"/>
    </source>
</evidence>
<dbReference type="Pfam" id="PF04055">
    <property type="entry name" value="Radical_SAM"/>
    <property type="match status" value="1"/>
</dbReference>
<evidence type="ECO:0000256" key="6">
    <source>
        <dbReference type="ARBA" id="ARBA00022723"/>
    </source>
</evidence>
<dbReference type="CDD" id="cd01335">
    <property type="entry name" value="Radical_SAM"/>
    <property type="match status" value="1"/>
</dbReference>
<dbReference type="PANTHER" id="PTHR30352:SF5">
    <property type="entry name" value="PYRUVATE FORMATE-LYASE 1-ACTIVATING ENZYME"/>
    <property type="match status" value="1"/>
</dbReference>
<dbReference type="PIRSF" id="PIRSF000371">
    <property type="entry name" value="PFL_act_enz"/>
    <property type="match status" value="1"/>
</dbReference>
<evidence type="ECO:0000256" key="4">
    <source>
        <dbReference type="ARBA" id="ARBA00022485"/>
    </source>
</evidence>
<dbReference type="AlphaFoldDB" id="A0A1G8GSB9"/>
<protein>
    <recommendedName>
        <fullName evidence="3 10">Pyruvate formate-lyase-activating enzyme</fullName>
        <ecNumber evidence="10">1.97.1.4</ecNumber>
    </recommendedName>
</protein>
<dbReference type="InterPro" id="IPR034457">
    <property type="entry name" value="Organic_radical-activating"/>
</dbReference>
<dbReference type="InterPro" id="IPR058240">
    <property type="entry name" value="rSAM_sf"/>
</dbReference>
<dbReference type="PROSITE" id="PS01087">
    <property type="entry name" value="RADICAL_ACTIVATING"/>
    <property type="match status" value="1"/>
</dbReference>
<dbReference type="InterPro" id="IPR007197">
    <property type="entry name" value="rSAM"/>
</dbReference>
<comment type="subcellular location">
    <subcellularLocation>
        <location evidence="10">Cytoplasm</location>
    </subcellularLocation>
</comment>
<dbReference type="InterPro" id="IPR001989">
    <property type="entry name" value="Radical_activat_CS"/>
</dbReference>
<dbReference type="Proteomes" id="UP000183255">
    <property type="component" value="Unassembled WGS sequence"/>
</dbReference>
<sequence length="257" mass="29329">MKGRIHSIESMGLVDGPGIRTVVFLQGCKLRCLYCHNPDTWTMGGGTQVEASDLIKKIKRYRPYFEKSGGGVTFSGGEPLLQPEFLLESLKACRELGIHTALDTAGYGFGEYEEILKYTDLVLFDIKHEDPKQYLFIAGQKEDKSLKFLEAVQNAGTKMWIRHVVVPGITDSEEHIVQLAKKIKTLQNVEKIELLPYHSMGENKYEVMNIKYKLEGVEQMDRKRTLELTALLHRELGQDFIERTDHRTESTTLHRIG</sequence>
<keyword evidence="10" id="KW-0963">Cytoplasm</keyword>
<evidence type="ECO:0000256" key="9">
    <source>
        <dbReference type="ARBA" id="ARBA00023014"/>
    </source>
</evidence>
<dbReference type="SFLD" id="SFLDS00029">
    <property type="entry name" value="Radical_SAM"/>
    <property type="match status" value="1"/>
</dbReference>
<keyword evidence="4 10" id="KW-0004">4Fe-4S</keyword>
<proteinExistence type="inferred from homology"/>
<keyword evidence="8 10" id="KW-0408">Iron</keyword>
<evidence type="ECO:0000256" key="7">
    <source>
        <dbReference type="ARBA" id="ARBA00023002"/>
    </source>
</evidence>
<dbReference type="GO" id="GO:0051539">
    <property type="term" value="F:4 iron, 4 sulfur cluster binding"/>
    <property type="evidence" value="ECO:0007669"/>
    <property type="project" value="UniProtKB-UniRule"/>
</dbReference>
<reference evidence="12 13" key="1">
    <citation type="submission" date="2016-10" db="EMBL/GenBank/DDBJ databases">
        <authorList>
            <person name="de Groot N.N."/>
        </authorList>
    </citation>
    <scope>NUCLEOTIDE SEQUENCE [LARGE SCALE GENOMIC DNA]</scope>
    <source>
        <strain evidence="12 13">CGMCC 1.5058</strain>
    </source>
</reference>
<evidence type="ECO:0000256" key="8">
    <source>
        <dbReference type="ARBA" id="ARBA00023004"/>
    </source>
</evidence>
<keyword evidence="6 10" id="KW-0479">Metal-binding</keyword>
<dbReference type="InterPro" id="IPR012839">
    <property type="entry name" value="Organic_radical_activase"/>
</dbReference>
<dbReference type="InterPro" id="IPR013785">
    <property type="entry name" value="Aldolase_TIM"/>
</dbReference>
<comment type="catalytic activity">
    <reaction evidence="10">
        <text>glycyl-[formate C-acetyltransferase] + reduced [flavodoxin] + S-adenosyl-L-methionine = glycin-2-yl radical-[formate C-acetyltransferase] + semiquinone [flavodoxin] + 5'-deoxyadenosine + L-methionine + H(+)</text>
        <dbReference type="Rhea" id="RHEA:19225"/>
        <dbReference type="Rhea" id="RHEA-COMP:10622"/>
        <dbReference type="Rhea" id="RHEA-COMP:12190"/>
        <dbReference type="Rhea" id="RHEA-COMP:12191"/>
        <dbReference type="Rhea" id="RHEA-COMP:14480"/>
        <dbReference type="ChEBI" id="CHEBI:15378"/>
        <dbReference type="ChEBI" id="CHEBI:17319"/>
        <dbReference type="ChEBI" id="CHEBI:29947"/>
        <dbReference type="ChEBI" id="CHEBI:32722"/>
        <dbReference type="ChEBI" id="CHEBI:57618"/>
        <dbReference type="ChEBI" id="CHEBI:57844"/>
        <dbReference type="ChEBI" id="CHEBI:59789"/>
        <dbReference type="ChEBI" id="CHEBI:140311"/>
        <dbReference type="EC" id="1.97.1.4"/>
    </reaction>
</comment>
<dbReference type="RefSeq" id="WP_074542577.1">
    <property type="nucleotide sequence ID" value="NZ_DAMANS010000029.1"/>
</dbReference>
<dbReference type="PANTHER" id="PTHR30352">
    <property type="entry name" value="PYRUVATE FORMATE-LYASE-ACTIVATING ENZYME"/>
    <property type="match status" value="1"/>
</dbReference>
<dbReference type="PROSITE" id="PS51918">
    <property type="entry name" value="RADICAL_SAM"/>
    <property type="match status" value="1"/>
</dbReference>
<evidence type="ECO:0000256" key="1">
    <source>
        <dbReference type="ARBA" id="ARBA00003141"/>
    </source>
</evidence>
<dbReference type="InterPro" id="IPR012838">
    <property type="entry name" value="PFL1_activating"/>
</dbReference>
<dbReference type="GO" id="GO:0046872">
    <property type="term" value="F:metal ion binding"/>
    <property type="evidence" value="ECO:0007669"/>
    <property type="project" value="UniProtKB-UniRule"/>
</dbReference>
<dbReference type="SUPFAM" id="SSF102114">
    <property type="entry name" value="Radical SAM enzymes"/>
    <property type="match status" value="1"/>
</dbReference>
<keyword evidence="12" id="KW-0670">Pyruvate</keyword>
<keyword evidence="7 10" id="KW-0560">Oxidoreductase</keyword>
<dbReference type="GO" id="GO:0043365">
    <property type="term" value="F:[formate-C-acetyltransferase]-activating enzyme activity"/>
    <property type="evidence" value="ECO:0007669"/>
    <property type="project" value="UniProtKB-UniRule"/>
</dbReference>
<accession>A0A1G8GSB9</accession>
<dbReference type="GO" id="GO:0005737">
    <property type="term" value="C:cytoplasm"/>
    <property type="evidence" value="ECO:0007669"/>
    <property type="project" value="UniProtKB-SubCell"/>
</dbReference>
<feature type="domain" description="Radical SAM core" evidence="11">
    <location>
        <begin position="14"/>
        <end position="239"/>
    </location>
</feature>
<comment type="function">
    <text evidence="1 10">Activation of pyruvate formate-lyase under anaerobic conditions by generation of an organic free radical, using S-adenosylmethionine and reduced flavodoxin as cosubstrates to produce 5'-deoxy-adenosine.</text>
</comment>
<evidence type="ECO:0000256" key="10">
    <source>
        <dbReference type="RuleBase" id="RU362053"/>
    </source>
</evidence>
<dbReference type="NCBIfam" id="TIGR02493">
    <property type="entry name" value="PFLA"/>
    <property type="match status" value="1"/>
</dbReference>
<evidence type="ECO:0000259" key="11">
    <source>
        <dbReference type="PROSITE" id="PS51918"/>
    </source>
</evidence>
<evidence type="ECO:0000256" key="5">
    <source>
        <dbReference type="ARBA" id="ARBA00022691"/>
    </source>
</evidence>
<evidence type="ECO:0000313" key="13">
    <source>
        <dbReference type="Proteomes" id="UP000183255"/>
    </source>
</evidence>
<comment type="similarity">
    <text evidence="2 10">Belongs to the organic radical-activating enzymes family.</text>
</comment>
<dbReference type="EMBL" id="FNDZ01000001">
    <property type="protein sequence ID" value="SDH97266.1"/>
    <property type="molecule type" value="Genomic_DNA"/>
</dbReference>
<name>A0A1G8GSB9_9CLOT</name>
<dbReference type="SFLD" id="SFLDG01066">
    <property type="entry name" value="organic_radical-activating_enz"/>
    <property type="match status" value="1"/>
</dbReference>